<feature type="chain" id="PRO_5012041548" description="S1/P1 Nuclease" evidence="7">
    <location>
        <begin position="26"/>
        <end position="307"/>
    </location>
</feature>
<evidence type="ECO:0000256" key="7">
    <source>
        <dbReference type="SAM" id="SignalP"/>
    </source>
</evidence>
<dbReference type="GO" id="GO:0046872">
    <property type="term" value="F:metal ion binding"/>
    <property type="evidence" value="ECO:0007669"/>
    <property type="project" value="UniProtKB-KW"/>
</dbReference>
<dbReference type="EMBL" id="CP023406">
    <property type="protein sequence ID" value="ATD66602.1"/>
    <property type="molecule type" value="Genomic_DNA"/>
</dbReference>
<keyword evidence="4" id="KW-0378">Hydrolase</keyword>
<dbReference type="KEGG" id="lum:CNR27_03330"/>
<dbReference type="GO" id="GO:0003676">
    <property type="term" value="F:nucleic acid binding"/>
    <property type="evidence" value="ECO:0007669"/>
    <property type="project" value="InterPro"/>
</dbReference>
<keyword evidence="9" id="KW-1185">Reference proteome</keyword>
<dbReference type="OrthoDB" id="267579at2"/>
<dbReference type="InterPro" id="IPR003154">
    <property type="entry name" value="S1/P1nuclease"/>
</dbReference>
<keyword evidence="3" id="KW-0255">Endonuclease</keyword>
<evidence type="ECO:0000256" key="3">
    <source>
        <dbReference type="ARBA" id="ARBA00022759"/>
    </source>
</evidence>
<dbReference type="PANTHER" id="PTHR33146:SF10">
    <property type="entry name" value="STRAND-SPECIFIC NUCLEASE, PUTATIVE-RELATED"/>
    <property type="match status" value="1"/>
</dbReference>
<dbReference type="GO" id="GO:0006308">
    <property type="term" value="P:DNA catabolic process"/>
    <property type="evidence" value="ECO:0007669"/>
    <property type="project" value="InterPro"/>
</dbReference>
<dbReference type="Pfam" id="PF02265">
    <property type="entry name" value="S1-P1_nuclease"/>
    <property type="match status" value="1"/>
</dbReference>
<keyword evidence="2" id="KW-0479">Metal-binding</keyword>
<dbReference type="GO" id="GO:0016788">
    <property type="term" value="F:hydrolase activity, acting on ester bonds"/>
    <property type="evidence" value="ECO:0007669"/>
    <property type="project" value="InterPro"/>
</dbReference>
<keyword evidence="5" id="KW-1015">Disulfide bond</keyword>
<feature type="signal peptide" evidence="7">
    <location>
        <begin position="1"/>
        <end position="25"/>
    </location>
</feature>
<dbReference type="InterPro" id="IPR008947">
    <property type="entry name" value="PLipase_C/P1_nuclease_dom_sf"/>
</dbReference>
<keyword evidence="6" id="KW-0325">Glycoprotein</keyword>
<dbReference type="PANTHER" id="PTHR33146">
    <property type="entry name" value="ENDONUCLEASE 4"/>
    <property type="match status" value="1"/>
</dbReference>
<evidence type="ECO:0000313" key="8">
    <source>
        <dbReference type="EMBL" id="ATD66602.1"/>
    </source>
</evidence>
<reference evidence="9" key="1">
    <citation type="submission" date="2017-09" db="EMBL/GenBank/DDBJ databases">
        <title>Luteimonas liuhanmingii sp.nov., isolated from the intestinal contents of Tibetan Plateau Pika in Yushu, Qinghai Province, China.</title>
        <authorList>
            <person name="Gui Z."/>
        </authorList>
    </citation>
    <scope>NUCLEOTIDE SEQUENCE [LARGE SCALE GENOMIC DNA]</scope>
    <source>
        <strain evidence="9">100111</strain>
    </source>
</reference>
<organism evidence="8 9">
    <name type="scientific">Luteimonas chenhongjianii</name>
    <dbReference type="NCBI Taxonomy" id="2006110"/>
    <lineage>
        <taxon>Bacteria</taxon>
        <taxon>Pseudomonadati</taxon>
        <taxon>Pseudomonadota</taxon>
        <taxon>Gammaproteobacteria</taxon>
        <taxon>Lysobacterales</taxon>
        <taxon>Lysobacteraceae</taxon>
        <taxon>Luteimonas</taxon>
    </lineage>
</organism>
<dbReference type="Proteomes" id="UP000218968">
    <property type="component" value="Chromosome"/>
</dbReference>
<evidence type="ECO:0000256" key="5">
    <source>
        <dbReference type="ARBA" id="ARBA00023157"/>
    </source>
</evidence>
<evidence type="ECO:0000256" key="1">
    <source>
        <dbReference type="ARBA" id="ARBA00022722"/>
    </source>
</evidence>
<dbReference type="Gene3D" id="1.10.575.10">
    <property type="entry name" value="P1 Nuclease"/>
    <property type="match status" value="1"/>
</dbReference>
<evidence type="ECO:0000256" key="6">
    <source>
        <dbReference type="ARBA" id="ARBA00023180"/>
    </source>
</evidence>
<dbReference type="SUPFAM" id="SSF48537">
    <property type="entry name" value="Phospholipase C/P1 nuclease"/>
    <property type="match status" value="1"/>
</dbReference>
<name>A0A290XBS1_9GAMM</name>
<keyword evidence="7" id="KW-0732">Signal</keyword>
<keyword evidence="1" id="KW-0540">Nuclease</keyword>
<protein>
    <recommendedName>
        <fullName evidence="10">S1/P1 Nuclease</fullName>
    </recommendedName>
</protein>
<dbReference type="AlphaFoldDB" id="A0A290XBS1"/>
<evidence type="ECO:0008006" key="10">
    <source>
        <dbReference type="Google" id="ProtNLM"/>
    </source>
</evidence>
<proteinExistence type="predicted"/>
<evidence type="ECO:0000313" key="9">
    <source>
        <dbReference type="Proteomes" id="UP000218968"/>
    </source>
</evidence>
<evidence type="ECO:0000256" key="2">
    <source>
        <dbReference type="ARBA" id="ARBA00022723"/>
    </source>
</evidence>
<dbReference type="RefSeq" id="WP_096296930.1">
    <property type="nucleotide sequence ID" value="NZ_CP023406.1"/>
</dbReference>
<dbReference type="GO" id="GO:0004519">
    <property type="term" value="F:endonuclease activity"/>
    <property type="evidence" value="ECO:0007669"/>
    <property type="project" value="UniProtKB-KW"/>
</dbReference>
<sequence>MNKIRLTPRLQLATLLCVLAAPAAAWTEPGHAVIAEIAYDILQREDPQRLDEIVAAIDKHPDQASFRVAVNGASGEERQRRLLSQCSRWAMDAAGSVFDHPTWHVGGRDLSREHDYAVDADNRFGNATQAFTLNLATWQDSTATAAERALSLCWVMHIVGDVHAPTHVAQEVSSTFPQGDRWGTRQFVRDQPDATAVGLHRYWDFAISKDSDPDAARRVAAQIAATFAGKIGRPDDETDIDAAFSTWVDETFALAQSAAYGPDLVTGTTADSAPVLPESYRDRTRAASARQAALAGSRLAWILMRDR</sequence>
<evidence type="ECO:0000256" key="4">
    <source>
        <dbReference type="ARBA" id="ARBA00022801"/>
    </source>
</evidence>
<accession>A0A290XBS1</accession>
<gene>
    <name evidence="8" type="ORF">CNR27_03330</name>
</gene>